<gene>
    <name evidence="3" type="ORF">Tsubulata_004279</name>
</gene>
<proteinExistence type="inferred from homology"/>
<dbReference type="PANTHER" id="PTHR11802">
    <property type="entry name" value="SERINE PROTEASE FAMILY S10 SERINE CARBOXYPEPTIDASE"/>
    <property type="match status" value="1"/>
</dbReference>
<feature type="signal peptide" evidence="2">
    <location>
        <begin position="1"/>
        <end position="21"/>
    </location>
</feature>
<evidence type="ECO:0000256" key="2">
    <source>
        <dbReference type="SAM" id="SignalP"/>
    </source>
</evidence>
<feature type="chain" id="PRO_5040353465" evidence="2">
    <location>
        <begin position="22"/>
        <end position="298"/>
    </location>
</feature>
<dbReference type="PANTHER" id="PTHR11802:SF485">
    <property type="entry name" value="CARBOXYPEPTIDASE, PUTATIVE-RELATED"/>
    <property type="match status" value="1"/>
</dbReference>
<keyword evidence="4" id="KW-1185">Reference proteome</keyword>
<keyword evidence="2" id="KW-0732">Signal</keyword>
<comment type="similarity">
    <text evidence="1">Belongs to the peptidase S10 family.</text>
</comment>
<dbReference type="Pfam" id="PF00450">
    <property type="entry name" value="Peptidase_S10"/>
    <property type="match status" value="1"/>
</dbReference>
<dbReference type="GO" id="GO:0019748">
    <property type="term" value="P:secondary metabolic process"/>
    <property type="evidence" value="ECO:0007669"/>
    <property type="project" value="TreeGrafter"/>
</dbReference>
<dbReference type="Gene3D" id="3.40.50.1820">
    <property type="entry name" value="alpha/beta hydrolase"/>
    <property type="match status" value="2"/>
</dbReference>
<reference evidence="3" key="1">
    <citation type="submission" date="2022-02" db="EMBL/GenBank/DDBJ databases">
        <authorList>
            <person name="Henning P.M."/>
            <person name="McCubbin A.G."/>
            <person name="Shore J.S."/>
        </authorList>
    </citation>
    <scope>NUCLEOTIDE SEQUENCE</scope>
    <source>
        <strain evidence="3">F60SS</strain>
        <tissue evidence="3">Leaves</tissue>
    </source>
</reference>
<dbReference type="EMBL" id="JAKUCV010007207">
    <property type="protein sequence ID" value="KAJ4824328.1"/>
    <property type="molecule type" value="Genomic_DNA"/>
</dbReference>
<comment type="caution">
    <text evidence="3">The sequence shown here is derived from an EMBL/GenBank/DDBJ whole genome shotgun (WGS) entry which is preliminary data.</text>
</comment>
<reference evidence="3" key="2">
    <citation type="journal article" date="2023" name="Plants (Basel)">
        <title>Annotation of the Turnera subulata (Passifloraceae) Draft Genome Reveals the S-Locus Evolved after the Divergence of Turneroideae from Passifloroideae in a Stepwise Manner.</title>
        <authorList>
            <person name="Henning P.M."/>
            <person name="Roalson E.H."/>
            <person name="Mir W."/>
            <person name="McCubbin A.G."/>
            <person name="Shore J.S."/>
        </authorList>
    </citation>
    <scope>NUCLEOTIDE SEQUENCE</scope>
    <source>
        <strain evidence="3">F60SS</strain>
    </source>
</reference>
<name>A0A9Q0F3L0_9ROSI</name>
<dbReference type="GO" id="GO:0016747">
    <property type="term" value="F:acyltransferase activity, transferring groups other than amino-acyl groups"/>
    <property type="evidence" value="ECO:0007669"/>
    <property type="project" value="TreeGrafter"/>
</dbReference>
<protein>
    <submittedName>
        <fullName evidence="3">Uncharacterized protein</fullName>
    </submittedName>
</protein>
<evidence type="ECO:0000313" key="3">
    <source>
        <dbReference type="EMBL" id="KAJ4824328.1"/>
    </source>
</evidence>
<dbReference type="AlphaFoldDB" id="A0A9Q0F3L0"/>
<evidence type="ECO:0000313" key="4">
    <source>
        <dbReference type="Proteomes" id="UP001141552"/>
    </source>
</evidence>
<organism evidence="3 4">
    <name type="scientific">Turnera subulata</name>
    <dbReference type="NCBI Taxonomy" id="218843"/>
    <lineage>
        <taxon>Eukaryota</taxon>
        <taxon>Viridiplantae</taxon>
        <taxon>Streptophyta</taxon>
        <taxon>Embryophyta</taxon>
        <taxon>Tracheophyta</taxon>
        <taxon>Spermatophyta</taxon>
        <taxon>Magnoliopsida</taxon>
        <taxon>eudicotyledons</taxon>
        <taxon>Gunneridae</taxon>
        <taxon>Pentapetalae</taxon>
        <taxon>rosids</taxon>
        <taxon>fabids</taxon>
        <taxon>Malpighiales</taxon>
        <taxon>Passifloraceae</taxon>
        <taxon>Turnera</taxon>
    </lineage>
</organism>
<dbReference type="Proteomes" id="UP001141552">
    <property type="component" value="Unassembled WGS sequence"/>
</dbReference>
<evidence type="ECO:0000256" key="1">
    <source>
        <dbReference type="ARBA" id="ARBA00009431"/>
    </source>
</evidence>
<dbReference type="InterPro" id="IPR001563">
    <property type="entry name" value="Peptidase_S10"/>
</dbReference>
<dbReference type="OrthoDB" id="443318at2759"/>
<dbReference type="GO" id="GO:0004185">
    <property type="term" value="F:serine-type carboxypeptidase activity"/>
    <property type="evidence" value="ECO:0007669"/>
    <property type="project" value="InterPro"/>
</dbReference>
<dbReference type="GO" id="GO:0006508">
    <property type="term" value="P:proteolysis"/>
    <property type="evidence" value="ECO:0007669"/>
    <property type="project" value="InterPro"/>
</dbReference>
<accession>A0A9Q0F3L0</accession>
<dbReference type="InterPro" id="IPR029058">
    <property type="entry name" value="AB_hydrolase_fold"/>
</dbReference>
<sequence>MPSSVLFVFLVLLVFSNVAFSQSIIKTLPGFDGDLPFTLETGYVGMGYMEEVQLFYYFIESERSPGDDPLVLWLTGGPGCSGFSALVYENGPLSFNYANSSWKKPSFLLRSHSWTKWLVAHPKFLKTPLYIAGDSYSGISVPLLVQEISAGMEKGNGPAMNLEGYILGNPLTDWKYDWNWRIAYAHQKALLSDELYESIKKNCKGEHWHPDRTNEHCITNLQAANEGTVQKWERCSTSLRYSHTVRSTIQYHKDFTNRDLRALIYRITSNWRPWFVRVQVAGERVTQLQNTSLRNVLS</sequence>
<dbReference type="SUPFAM" id="SSF53474">
    <property type="entry name" value="alpha/beta-Hydrolases"/>
    <property type="match status" value="1"/>
</dbReference>